<evidence type="ECO:0000256" key="4">
    <source>
        <dbReference type="PROSITE-ProRule" id="PRU00470"/>
    </source>
</evidence>
<dbReference type="PROSITE" id="PS51141">
    <property type="entry name" value="ZF_SBP"/>
    <property type="match status" value="1"/>
</dbReference>
<dbReference type="STRING" id="4615.A0A199W1S9"/>
<dbReference type="GO" id="GO:0003677">
    <property type="term" value="F:DNA binding"/>
    <property type="evidence" value="ECO:0007669"/>
    <property type="project" value="InterPro"/>
</dbReference>
<accession>A0A199W1S9</accession>
<evidence type="ECO:0000259" key="6">
    <source>
        <dbReference type="PROSITE" id="PS51141"/>
    </source>
</evidence>
<feature type="domain" description="SBP-type" evidence="6">
    <location>
        <begin position="145"/>
        <end position="194"/>
    </location>
</feature>
<sequence length="194" mass="20432">MEIPTHAPTAAVAAADDSAAMWDWGNLLDFAINDGDDPLILPWAGSDDGRSPPSPPLAAEQSPPPPPPAPPPAAAAAAAAGTSRVRKRDPRLVCPNYLAGRVPCSCPELDEQEVEEEEEEDVAEVVAGARKRVRAGGAAAAAAAAVRCQVPGCEADIRELKGYHRRHRVCLRCANASSVLLDGEHKRYCQQCGK</sequence>
<comment type="caution">
    <text evidence="7">The sequence shown here is derived from an EMBL/GenBank/DDBJ whole genome shotgun (WGS) entry which is preliminary data.</text>
</comment>
<evidence type="ECO:0000256" key="1">
    <source>
        <dbReference type="ARBA" id="ARBA00022723"/>
    </source>
</evidence>
<dbReference type="InterPro" id="IPR036893">
    <property type="entry name" value="SBP_sf"/>
</dbReference>
<dbReference type="InterPro" id="IPR004333">
    <property type="entry name" value="SBP_dom"/>
</dbReference>
<feature type="region of interest" description="Disordered" evidence="5">
    <location>
        <begin position="39"/>
        <end position="84"/>
    </location>
</feature>
<dbReference type="EMBL" id="LSRQ01000342">
    <property type="protein sequence ID" value="OAY83422.1"/>
    <property type="molecule type" value="Genomic_DNA"/>
</dbReference>
<organism evidence="7 8">
    <name type="scientific">Ananas comosus</name>
    <name type="common">Pineapple</name>
    <name type="synonym">Ananas ananas</name>
    <dbReference type="NCBI Taxonomy" id="4615"/>
    <lineage>
        <taxon>Eukaryota</taxon>
        <taxon>Viridiplantae</taxon>
        <taxon>Streptophyta</taxon>
        <taxon>Embryophyta</taxon>
        <taxon>Tracheophyta</taxon>
        <taxon>Spermatophyta</taxon>
        <taxon>Magnoliopsida</taxon>
        <taxon>Liliopsida</taxon>
        <taxon>Poales</taxon>
        <taxon>Bromeliaceae</taxon>
        <taxon>Bromelioideae</taxon>
        <taxon>Ananas</taxon>
    </lineage>
</organism>
<dbReference type="Proteomes" id="UP000092600">
    <property type="component" value="Unassembled WGS sequence"/>
</dbReference>
<dbReference type="GO" id="GO:0008270">
    <property type="term" value="F:zinc ion binding"/>
    <property type="evidence" value="ECO:0007669"/>
    <property type="project" value="UniProtKB-KW"/>
</dbReference>
<dbReference type="GO" id="GO:0005634">
    <property type="term" value="C:nucleus"/>
    <property type="evidence" value="ECO:0007669"/>
    <property type="project" value="InterPro"/>
</dbReference>
<dbReference type="SUPFAM" id="SSF103612">
    <property type="entry name" value="SBT domain"/>
    <property type="match status" value="1"/>
</dbReference>
<dbReference type="Gene3D" id="4.10.1100.10">
    <property type="entry name" value="Transcription factor, SBP-box domain"/>
    <property type="match status" value="1"/>
</dbReference>
<dbReference type="AlphaFoldDB" id="A0A199W1S9"/>
<keyword evidence="2 4" id="KW-0863">Zinc-finger</keyword>
<name>A0A199W1S9_ANACO</name>
<dbReference type="PANTHER" id="PTHR31251:SF108">
    <property type="entry name" value="SQUAMOSA PROMOTER-BINDING-LIKE PROTEIN 7"/>
    <property type="match status" value="1"/>
</dbReference>
<evidence type="ECO:0000256" key="3">
    <source>
        <dbReference type="ARBA" id="ARBA00022833"/>
    </source>
</evidence>
<reference evidence="7 8" key="1">
    <citation type="journal article" date="2016" name="DNA Res.">
        <title>The draft genome of MD-2 pineapple using hybrid error correction of long reads.</title>
        <authorList>
            <person name="Redwan R.M."/>
            <person name="Saidin A."/>
            <person name="Kumar S.V."/>
        </authorList>
    </citation>
    <scope>NUCLEOTIDE SEQUENCE [LARGE SCALE GENOMIC DNA]</scope>
    <source>
        <strain evidence="8">cv. MD2</strain>
        <tissue evidence="7">Leaf</tissue>
    </source>
</reference>
<evidence type="ECO:0000256" key="5">
    <source>
        <dbReference type="SAM" id="MobiDB-lite"/>
    </source>
</evidence>
<gene>
    <name evidence="7" type="ORF">ACMD2_26141</name>
</gene>
<evidence type="ECO:0000256" key="2">
    <source>
        <dbReference type="ARBA" id="ARBA00022771"/>
    </source>
</evidence>
<keyword evidence="3" id="KW-0862">Zinc</keyword>
<keyword evidence="1" id="KW-0479">Metal-binding</keyword>
<dbReference type="InterPro" id="IPR044817">
    <property type="entry name" value="SBP-like"/>
</dbReference>
<dbReference type="Pfam" id="PF03110">
    <property type="entry name" value="SBP"/>
    <property type="match status" value="1"/>
</dbReference>
<evidence type="ECO:0000313" key="8">
    <source>
        <dbReference type="Proteomes" id="UP000092600"/>
    </source>
</evidence>
<feature type="compositionally biased region" description="Pro residues" evidence="5">
    <location>
        <begin position="52"/>
        <end position="73"/>
    </location>
</feature>
<evidence type="ECO:0000313" key="7">
    <source>
        <dbReference type="EMBL" id="OAY83422.1"/>
    </source>
</evidence>
<dbReference type="PANTHER" id="PTHR31251">
    <property type="entry name" value="SQUAMOSA PROMOTER-BINDING-LIKE PROTEIN 4"/>
    <property type="match status" value="1"/>
</dbReference>
<proteinExistence type="predicted"/>
<protein>
    <submittedName>
        <fullName evidence="7">Squamosa promoter-binding-like protein 9</fullName>
    </submittedName>
</protein>